<dbReference type="Gene3D" id="3.90.550.10">
    <property type="entry name" value="Spore Coat Polysaccharide Biosynthesis Protein SpsA, Chain A"/>
    <property type="match status" value="1"/>
</dbReference>
<dbReference type="InterPro" id="IPR050256">
    <property type="entry name" value="Glycosyltransferase_2"/>
</dbReference>
<dbReference type="GO" id="GO:0099621">
    <property type="term" value="F:undecaprenyl-phosphate 4-deoxy-4-formamido-L-arabinose transferase activity"/>
    <property type="evidence" value="ECO:0007669"/>
    <property type="project" value="TreeGrafter"/>
</dbReference>
<keyword evidence="1" id="KW-1003">Cell membrane</keyword>
<name>A0A1Q2SPN4_9GAMM</name>
<reference evidence="9 10" key="1">
    <citation type="journal article" date="2017" name="ISME J.">
        <title>An acid-tolerant ammonia-oxidizing ?-proteobacterium from soil.</title>
        <authorList>
            <person name="Hayatsu M."/>
            <person name="Tago K."/>
            <person name="Uchiyama I."/>
            <person name="Toyoda A."/>
            <person name="Wang Y."/>
            <person name="Shimomura Y."/>
            <person name="Okubo T."/>
            <person name="Kurisu F."/>
            <person name="Hirono Y."/>
            <person name="Nonaka K."/>
            <person name="Akiyama H."/>
            <person name="Itoh T."/>
            <person name="Takami H."/>
        </authorList>
    </citation>
    <scope>NUCLEOTIDE SEQUENCE [LARGE SCALE GENOMIC DNA]</scope>
    <source>
        <strain evidence="9 10">TAO100</strain>
    </source>
</reference>
<dbReference type="Proteomes" id="UP000243679">
    <property type="component" value="Chromosome"/>
</dbReference>
<dbReference type="InterPro" id="IPR029044">
    <property type="entry name" value="Nucleotide-diphossugar_trans"/>
</dbReference>
<dbReference type="GO" id="GO:0005886">
    <property type="term" value="C:plasma membrane"/>
    <property type="evidence" value="ECO:0007669"/>
    <property type="project" value="TreeGrafter"/>
</dbReference>
<dbReference type="KEGG" id="ntt:TAO_1730"/>
<dbReference type="PANTHER" id="PTHR48090">
    <property type="entry name" value="UNDECAPRENYL-PHOSPHATE 4-DEOXY-4-FORMAMIDO-L-ARABINOSE TRANSFERASE-RELATED"/>
    <property type="match status" value="1"/>
</dbReference>
<gene>
    <name evidence="9" type="ORF">TAO_1730</name>
</gene>
<evidence type="ECO:0000256" key="3">
    <source>
        <dbReference type="ARBA" id="ARBA00022679"/>
    </source>
</evidence>
<dbReference type="SUPFAM" id="SSF53448">
    <property type="entry name" value="Nucleotide-diphospho-sugar transferases"/>
    <property type="match status" value="1"/>
</dbReference>
<dbReference type="PANTHER" id="PTHR48090:SF3">
    <property type="entry name" value="UNDECAPRENYL-PHOSPHATE 4-DEOXY-4-FORMAMIDO-L-ARABINOSE TRANSFERASE"/>
    <property type="match status" value="1"/>
</dbReference>
<dbReference type="InterPro" id="IPR001173">
    <property type="entry name" value="Glyco_trans_2-like"/>
</dbReference>
<dbReference type="RefSeq" id="WP_231910645.1">
    <property type="nucleotide sequence ID" value="NZ_AP014836.1"/>
</dbReference>
<accession>A0A1Q2SPN4</accession>
<proteinExistence type="predicted"/>
<keyword evidence="2 9" id="KW-0328">Glycosyltransferase</keyword>
<keyword evidence="6" id="KW-1133">Transmembrane helix</keyword>
<dbReference type="FunFam" id="3.90.550.10:FF:000170">
    <property type="entry name" value="Dolichol-phosphate mannosyltransferase"/>
    <property type="match status" value="1"/>
</dbReference>
<sequence>MQRSNENDITEDPLELSIIIPFFNERDNVEPLLAEIDSALCTLFTYEIIAVDDGSTDGTTEILSQRAAYTAHLRMLRLEENRGQSVAIANGVYIAKAPLIVTLDGDGQNPPANIPTLVSAYHAADTYPCIIAGWRQNRYDSLVYRLSSRLANTLRCCLLHDKCRDTGCGLKVFARQTFLMLPLFNHMHRFLPALVNRMGGKVINVPVTHRYRKAGRSKYGVRNRLLVGLVDLAGVYWLMRRSCPILHNHKV</sequence>
<dbReference type="EMBL" id="AP014836">
    <property type="protein sequence ID" value="BAW81100.1"/>
    <property type="molecule type" value="Genomic_DNA"/>
</dbReference>
<feature type="domain" description="Glycosyltransferase 2-like" evidence="8">
    <location>
        <begin position="17"/>
        <end position="149"/>
    </location>
</feature>
<keyword evidence="4" id="KW-0812">Transmembrane</keyword>
<dbReference type="GO" id="GO:0009103">
    <property type="term" value="P:lipopolysaccharide biosynthetic process"/>
    <property type="evidence" value="ECO:0007669"/>
    <property type="project" value="UniProtKB-KW"/>
</dbReference>
<evidence type="ECO:0000313" key="9">
    <source>
        <dbReference type="EMBL" id="BAW81100.1"/>
    </source>
</evidence>
<dbReference type="Pfam" id="PF00535">
    <property type="entry name" value="Glycos_transf_2"/>
    <property type="match status" value="1"/>
</dbReference>
<dbReference type="CDD" id="cd04179">
    <property type="entry name" value="DPM_DPG-synthase_like"/>
    <property type="match status" value="1"/>
</dbReference>
<evidence type="ECO:0000259" key="8">
    <source>
        <dbReference type="Pfam" id="PF00535"/>
    </source>
</evidence>
<keyword evidence="7" id="KW-0472">Membrane</keyword>
<evidence type="ECO:0000256" key="4">
    <source>
        <dbReference type="ARBA" id="ARBA00022692"/>
    </source>
</evidence>
<evidence type="ECO:0000256" key="7">
    <source>
        <dbReference type="ARBA" id="ARBA00023136"/>
    </source>
</evidence>
<keyword evidence="5" id="KW-0448">Lipopolysaccharide biosynthesis</keyword>
<evidence type="ECO:0000256" key="6">
    <source>
        <dbReference type="ARBA" id="ARBA00022989"/>
    </source>
</evidence>
<protein>
    <submittedName>
        <fullName evidence="9">Dolichol-phosphate mannosyltransferase</fullName>
    </submittedName>
</protein>
<evidence type="ECO:0000256" key="5">
    <source>
        <dbReference type="ARBA" id="ARBA00022985"/>
    </source>
</evidence>
<keyword evidence="10" id="KW-1185">Reference proteome</keyword>
<keyword evidence="3 9" id="KW-0808">Transferase</keyword>
<evidence type="ECO:0000256" key="2">
    <source>
        <dbReference type="ARBA" id="ARBA00022676"/>
    </source>
</evidence>
<evidence type="ECO:0000313" key="10">
    <source>
        <dbReference type="Proteomes" id="UP000243679"/>
    </source>
</evidence>
<dbReference type="AlphaFoldDB" id="A0A1Q2SPN4"/>
<organism evidence="9 10">
    <name type="scientific">Candidatus Nitrosoglobus terrae</name>
    <dbReference type="NCBI Taxonomy" id="1630141"/>
    <lineage>
        <taxon>Bacteria</taxon>
        <taxon>Pseudomonadati</taxon>
        <taxon>Pseudomonadota</taxon>
        <taxon>Gammaproteobacteria</taxon>
        <taxon>Chromatiales</taxon>
        <taxon>Chromatiaceae</taxon>
        <taxon>Candidatus Nitrosoglobus</taxon>
    </lineage>
</organism>
<evidence type="ECO:0000256" key="1">
    <source>
        <dbReference type="ARBA" id="ARBA00022475"/>
    </source>
</evidence>